<evidence type="ECO:0000313" key="2">
    <source>
        <dbReference type="Proteomes" id="UP001207337"/>
    </source>
</evidence>
<protein>
    <submittedName>
        <fullName evidence="1">Uncharacterized protein</fullName>
    </submittedName>
</protein>
<name>A0ABT3PXR8_9BACT</name>
<reference evidence="1 2" key="1">
    <citation type="submission" date="2021-11" db="EMBL/GenBank/DDBJ databases">
        <title>Aliifidinibius sp. nov., a new bacterium isolated from saline soil.</title>
        <authorList>
            <person name="Galisteo C."/>
            <person name="De La Haba R."/>
            <person name="Sanchez-Porro C."/>
            <person name="Ventosa A."/>
        </authorList>
    </citation>
    <scope>NUCLEOTIDE SEQUENCE [LARGE SCALE GENOMIC DNA]</scope>
    <source>
        <strain evidence="1 2">KACC 190600</strain>
    </source>
</reference>
<comment type="caution">
    <text evidence="1">The sequence shown here is derived from an EMBL/GenBank/DDBJ whole genome shotgun (WGS) entry which is preliminary data.</text>
</comment>
<dbReference type="Proteomes" id="UP001207337">
    <property type="component" value="Unassembled WGS sequence"/>
</dbReference>
<accession>A0ABT3PXR8</accession>
<sequence length="135" mass="14657">MFKYVPILILFLFLFGIREGHAQKSARAVMDITVQVVKGADVEANHQSSVILEESGKTSIGSIIFGGNAEGKTTTSYSNKIALKDTAGGTIYFSVNRNKISGSKESSSFFLHNSTNKPLRKGLYKGDLTTTIAYN</sequence>
<dbReference type="RefSeq" id="WP_265788757.1">
    <property type="nucleotide sequence ID" value="NZ_BAABRS010000001.1"/>
</dbReference>
<gene>
    <name evidence="1" type="ORF">LQ318_06995</name>
</gene>
<dbReference type="EMBL" id="JAJNDC010000001">
    <property type="protein sequence ID" value="MCW9712646.1"/>
    <property type="molecule type" value="Genomic_DNA"/>
</dbReference>
<keyword evidence="2" id="KW-1185">Reference proteome</keyword>
<organism evidence="1 2">
    <name type="scientific">Fodinibius salicampi</name>
    <dbReference type="NCBI Taxonomy" id="1920655"/>
    <lineage>
        <taxon>Bacteria</taxon>
        <taxon>Pseudomonadati</taxon>
        <taxon>Balneolota</taxon>
        <taxon>Balneolia</taxon>
        <taxon>Balneolales</taxon>
        <taxon>Balneolaceae</taxon>
        <taxon>Fodinibius</taxon>
    </lineage>
</organism>
<evidence type="ECO:0000313" key="1">
    <source>
        <dbReference type="EMBL" id="MCW9712646.1"/>
    </source>
</evidence>
<proteinExistence type="predicted"/>